<keyword evidence="9 10" id="KW-0998">Cell outer membrane</keyword>
<evidence type="ECO:0000256" key="8">
    <source>
        <dbReference type="ARBA" id="ARBA00023170"/>
    </source>
</evidence>
<dbReference type="Pfam" id="PF13620">
    <property type="entry name" value="CarboxypepD_reg"/>
    <property type="match status" value="1"/>
</dbReference>
<dbReference type="OrthoDB" id="9795928at2"/>
<dbReference type="InterPro" id="IPR012910">
    <property type="entry name" value="Plug_dom"/>
</dbReference>
<dbReference type="Gene3D" id="2.40.170.20">
    <property type="entry name" value="TonB-dependent receptor, beta-barrel domain"/>
    <property type="match status" value="1"/>
</dbReference>
<dbReference type="Pfam" id="PF07715">
    <property type="entry name" value="Plug"/>
    <property type="match status" value="1"/>
</dbReference>
<dbReference type="InterPro" id="IPR008969">
    <property type="entry name" value="CarboxyPept-like_regulatory"/>
</dbReference>
<comment type="caution">
    <text evidence="14">The sequence shown here is derived from an EMBL/GenBank/DDBJ whole genome shotgun (WGS) entry which is preliminary data.</text>
</comment>
<dbReference type="EMBL" id="PVTH01000011">
    <property type="protein sequence ID" value="PRY49541.1"/>
    <property type="molecule type" value="Genomic_DNA"/>
</dbReference>
<dbReference type="GO" id="GO:0009279">
    <property type="term" value="C:cell outer membrane"/>
    <property type="evidence" value="ECO:0007669"/>
    <property type="project" value="UniProtKB-SubCell"/>
</dbReference>
<feature type="domain" description="TonB-dependent receptor plug" evidence="13">
    <location>
        <begin position="124"/>
        <end position="225"/>
    </location>
</feature>
<gene>
    <name evidence="14" type="ORF">B0I27_11197</name>
</gene>
<evidence type="ECO:0000256" key="6">
    <source>
        <dbReference type="ARBA" id="ARBA00023077"/>
    </source>
</evidence>
<feature type="domain" description="TonB-dependent receptor-like beta-barrel" evidence="12">
    <location>
        <begin position="344"/>
        <end position="739"/>
    </location>
</feature>
<keyword evidence="2 10" id="KW-0813">Transport</keyword>
<evidence type="ECO:0000256" key="11">
    <source>
        <dbReference type="RuleBase" id="RU003357"/>
    </source>
</evidence>
<dbReference type="InterPro" id="IPR000531">
    <property type="entry name" value="Beta-barrel_TonB"/>
</dbReference>
<evidence type="ECO:0000259" key="12">
    <source>
        <dbReference type="Pfam" id="PF00593"/>
    </source>
</evidence>
<dbReference type="PROSITE" id="PS52016">
    <property type="entry name" value="TONB_DEPENDENT_REC_3"/>
    <property type="match status" value="1"/>
</dbReference>
<dbReference type="GO" id="GO:0044718">
    <property type="term" value="P:siderophore transmembrane transport"/>
    <property type="evidence" value="ECO:0007669"/>
    <property type="project" value="TreeGrafter"/>
</dbReference>
<evidence type="ECO:0000256" key="4">
    <source>
        <dbReference type="ARBA" id="ARBA00022692"/>
    </source>
</evidence>
<keyword evidence="7 10" id="KW-0472">Membrane</keyword>
<dbReference type="RefSeq" id="WP_106294946.1">
    <property type="nucleotide sequence ID" value="NZ_PVTH01000011.1"/>
</dbReference>
<evidence type="ECO:0000256" key="3">
    <source>
        <dbReference type="ARBA" id="ARBA00022452"/>
    </source>
</evidence>
<accession>A0A2T0TV51</accession>
<dbReference type="PANTHER" id="PTHR30069:SF29">
    <property type="entry name" value="HEMOGLOBIN AND HEMOGLOBIN-HAPTOGLOBIN-BINDING PROTEIN 1-RELATED"/>
    <property type="match status" value="1"/>
</dbReference>
<dbReference type="InterPro" id="IPR039426">
    <property type="entry name" value="TonB-dep_rcpt-like"/>
</dbReference>
<dbReference type="AlphaFoldDB" id="A0A2T0TV51"/>
<evidence type="ECO:0000313" key="14">
    <source>
        <dbReference type="EMBL" id="PRY49541.1"/>
    </source>
</evidence>
<evidence type="ECO:0000256" key="5">
    <source>
        <dbReference type="ARBA" id="ARBA00022729"/>
    </source>
</evidence>
<name>A0A2T0TV51_9SPHI</name>
<organism evidence="14 15">
    <name type="scientific">Arcticibacter pallidicorallinus</name>
    <dbReference type="NCBI Taxonomy" id="1259464"/>
    <lineage>
        <taxon>Bacteria</taxon>
        <taxon>Pseudomonadati</taxon>
        <taxon>Bacteroidota</taxon>
        <taxon>Sphingobacteriia</taxon>
        <taxon>Sphingobacteriales</taxon>
        <taxon>Sphingobacteriaceae</taxon>
        <taxon>Arcticibacter</taxon>
    </lineage>
</organism>
<dbReference type="PANTHER" id="PTHR30069">
    <property type="entry name" value="TONB-DEPENDENT OUTER MEMBRANE RECEPTOR"/>
    <property type="match status" value="1"/>
</dbReference>
<evidence type="ECO:0000313" key="15">
    <source>
        <dbReference type="Proteomes" id="UP000238034"/>
    </source>
</evidence>
<dbReference type="Proteomes" id="UP000238034">
    <property type="component" value="Unassembled WGS sequence"/>
</dbReference>
<dbReference type="Pfam" id="PF00593">
    <property type="entry name" value="TonB_dep_Rec_b-barrel"/>
    <property type="match status" value="1"/>
</dbReference>
<sequence>MKFRVFTCITLLCYGLSSSGQTKGEATRAYTVNGLVSDTDTRQPISGAKVQVGTSSAVTSAEGKFTINSVSKDKALVIVQAPGYDSFQQQVRLRQSEKLNISLHRQDIKLNEVEITGHRSAVPTSNATSTISGAELDRTRGGNLAEAIKAISGVNMLQTGSTIAKPVIQGLHSNRILTLNNGIRQESQQWGSEHAPEIDPFIARQITVIKGAEAIRYGAEAIGGVVLVEPPALPHSSEIKAELNLTGASNGRLGAVSGMLSGGLPRFPGFGWRIQGTARQAGNVKSANYYLENSGMKEINFSAAVGYNTEHLETEVYYSHFQTELGIFKGAHFGNLDDLQDRIAYGRPLFDGSFTYNLEAPLQKVSHDLLKLKSHFHLANGASVNAIYGFQSNNRQEYDLRRVLNATPSLNLKLQSHTLDLNIENMSESGLKTIFGLNGLMQVNNNVPGTGITPMIPNYDSYGGGAYGLAKLFRRNYELELGLRYDYRNLDALGYNREGTLYGDKHNFHNVSVSAGGVLHVNNHFHLRSNLGTAWRPPVGNELYSDGLHHGTGSYERGDASLKSERALKWINSVEFHSGKFSLNADAYLNYIYDYIYLSPGDSYFENIRGTFPIYNYGQTNARFMGIDMTTSYKILPFAKYELKGSLVRAKDIRNDLYLPWIPSDRVDNSILFNLPSFSKLSNNYIKLQHQYVAEQTRYDEGSDFTASPPAYHLLNLDAGFQVKAGKNKLSVNFSINNLTNKLYKEYMNRFRYYAHDTGRNFILRATYRI</sequence>
<evidence type="ECO:0000256" key="10">
    <source>
        <dbReference type="PROSITE-ProRule" id="PRU01360"/>
    </source>
</evidence>
<dbReference type="SUPFAM" id="SSF49464">
    <property type="entry name" value="Carboxypeptidase regulatory domain-like"/>
    <property type="match status" value="1"/>
</dbReference>
<dbReference type="InterPro" id="IPR037066">
    <property type="entry name" value="Plug_dom_sf"/>
</dbReference>
<keyword evidence="5" id="KW-0732">Signal</keyword>
<evidence type="ECO:0000256" key="7">
    <source>
        <dbReference type="ARBA" id="ARBA00023136"/>
    </source>
</evidence>
<keyword evidence="6 11" id="KW-0798">TonB box</keyword>
<keyword evidence="3 10" id="KW-1134">Transmembrane beta strand</keyword>
<evidence type="ECO:0000259" key="13">
    <source>
        <dbReference type="Pfam" id="PF07715"/>
    </source>
</evidence>
<dbReference type="Gene3D" id="2.60.40.1120">
    <property type="entry name" value="Carboxypeptidase-like, regulatory domain"/>
    <property type="match status" value="1"/>
</dbReference>
<evidence type="ECO:0000256" key="9">
    <source>
        <dbReference type="ARBA" id="ARBA00023237"/>
    </source>
</evidence>
<comment type="subcellular location">
    <subcellularLocation>
        <location evidence="1 10">Cell outer membrane</location>
        <topology evidence="1 10">Multi-pass membrane protein</topology>
    </subcellularLocation>
</comment>
<dbReference type="SUPFAM" id="SSF56935">
    <property type="entry name" value="Porins"/>
    <property type="match status" value="1"/>
</dbReference>
<reference evidence="14 15" key="1">
    <citation type="submission" date="2018-03" db="EMBL/GenBank/DDBJ databases">
        <title>Genomic Encyclopedia of Type Strains, Phase III (KMG-III): the genomes of soil and plant-associated and newly described type strains.</title>
        <authorList>
            <person name="Whitman W."/>
        </authorList>
    </citation>
    <scope>NUCLEOTIDE SEQUENCE [LARGE SCALE GENOMIC DNA]</scope>
    <source>
        <strain evidence="14 15">CGMCC 1.9313</strain>
    </source>
</reference>
<keyword evidence="4 10" id="KW-0812">Transmembrane</keyword>
<proteinExistence type="inferred from homology"/>
<dbReference type="InterPro" id="IPR036942">
    <property type="entry name" value="Beta-barrel_TonB_sf"/>
</dbReference>
<evidence type="ECO:0000256" key="2">
    <source>
        <dbReference type="ARBA" id="ARBA00022448"/>
    </source>
</evidence>
<dbReference type="Gene3D" id="2.170.130.10">
    <property type="entry name" value="TonB-dependent receptor, plug domain"/>
    <property type="match status" value="1"/>
</dbReference>
<evidence type="ECO:0000256" key="1">
    <source>
        <dbReference type="ARBA" id="ARBA00004571"/>
    </source>
</evidence>
<keyword evidence="8 14" id="KW-0675">Receptor</keyword>
<dbReference type="GO" id="GO:0015344">
    <property type="term" value="F:siderophore uptake transmembrane transporter activity"/>
    <property type="evidence" value="ECO:0007669"/>
    <property type="project" value="TreeGrafter"/>
</dbReference>
<keyword evidence="15" id="KW-1185">Reference proteome</keyword>
<comment type="similarity">
    <text evidence="10 11">Belongs to the TonB-dependent receptor family.</text>
</comment>
<protein>
    <submittedName>
        <fullName evidence="14">Iron complex outermembrane receptor protein</fullName>
    </submittedName>
</protein>